<evidence type="ECO:0008006" key="4">
    <source>
        <dbReference type="Google" id="ProtNLM"/>
    </source>
</evidence>
<evidence type="ECO:0000313" key="2">
    <source>
        <dbReference type="EMBL" id="QDU55654.1"/>
    </source>
</evidence>
<dbReference type="InterPro" id="IPR030895">
    <property type="entry name" value="T5SS_PEPC_rpt"/>
</dbReference>
<dbReference type="Proteomes" id="UP000315750">
    <property type="component" value="Chromosome"/>
</dbReference>
<accession>A0A518ALR7</accession>
<name>A0A518ALR7_9BACT</name>
<sequence length="340" mass="35354" precursor="true">MNHTAAISRDWSSCWILFLLCSCCALSAPLSAELIATGDVTPADLSIWQESTQSFVGRTSSGQLHITNGDSLPSGNGEIGYHANASGVVQVEQSGSSWMLEESLTVGRDGNGNLIITEGGLVACEASVVGLHAGSKGKASVSGEGSTWNAGTRFTVALDGEGSLSIYDGGIVNCDNAGMGIFAGSVSDVYVGDPGSRWNVADQFTLGLVGDAQLTITNHGLVSVGGVLSIGLPQTVGSQLNMSEYGRLAVFGKADASIEHFLSSIVGNDDIRYWDQATTTWAPITEAVQNRDYTLRYIHQGELAGYTMLTVGPVPEPASVLLAILGFAGVGCLASRRATR</sequence>
<gene>
    <name evidence="2" type="ORF">Pan181_18470</name>
</gene>
<dbReference type="AlphaFoldDB" id="A0A518ALR7"/>
<evidence type="ECO:0000313" key="3">
    <source>
        <dbReference type="Proteomes" id="UP000315750"/>
    </source>
</evidence>
<keyword evidence="3" id="KW-1185">Reference proteome</keyword>
<organism evidence="2 3">
    <name type="scientific">Aeoliella mucimassa</name>
    <dbReference type="NCBI Taxonomy" id="2527972"/>
    <lineage>
        <taxon>Bacteria</taxon>
        <taxon>Pseudomonadati</taxon>
        <taxon>Planctomycetota</taxon>
        <taxon>Planctomycetia</taxon>
        <taxon>Pirellulales</taxon>
        <taxon>Lacipirellulaceae</taxon>
        <taxon>Aeoliella</taxon>
    </lineage>
</organism>
<evidence type="ECO:0000256" key="1">
    <source>
        <dbReference type="SAM" id="SignalP"/>
    </source>
</evidence>
<dbReference type="OrthoDB" id="286267at2"/>
<dbReference type="KEGG" id="amuc:Pan181_18470"/>
<feature type="signal peptide" evidence="1">
    <location>
        <begin position="1"/>
        <end position="27"/>
    </location>
</feature>
<protein>
    <recommendedName>
        <fullName evidence="4">PEP-CTERM protein-sorting domain-containing protein</fullName>
    </recommendedName>
</protein>
<dbReference type="NCBIfam" id="TIGR04393">
    <property type="entry name" value="rpt_T5SS_PEPC"/>
    <property type="match status" value="3"/>
</dbReference>
<dbReference type="RefSeq" id="WP_145246489.1">
    <property type="nucleotide sequence ID" value="NZ_CP036278.1"/>
</dbReference>
<keyword evidence="1" id="KW-0732">Signal</keyword>
<proteinExistence type="predicted"/>
<dbReference type="EMBL" id="CP036278">
    <property type="protein sequence ID" value="QDU55654.1"/>
    <property type="molecule type" value="Genomic_DNA"/>
</dbReference>
<reference evidence="2 3" key="1">
    <citation type="submission" date="2019-02" db="EMBL/GenBank/DDBJ databases">
        <title>Deep-cultivation of Planctomycetes and their phenomic and genomic characterization uncovers novel biology.</title>
        <authorList>
            <person name="Wiegand S."/>
            <person name="Jogler M."/>
            <person name="Boedeker C."/>
            <person name="Pinto D."/>
            <person name="Vollmers J."/>
            <person name="Rivas-Marin E."/>
            <person name="Kohn T."/>
            <person name="Peeters S.H."/>
            <person name="Heuer A."/>
            <person name="Rast P."/>
            <person name="Oberbeckmann S."/>
            <person name="Bunk B."/>
            <person name="Jeske O."/>
            <person name="Meyerdierks A."/>
            <person name="Storesund J.E."/>
            <person name="Kallscheuer N."/>
            <person name="Luecker S."/>
            <person name="Lage O.M."/>
            <person name="Pohl T."/>
            <person name="Merkel B.J."/>
            <person name="Hornburger P."/>
            <person name="Mueller R.-W."/>
            <person name="Bruemmer F."/>
            <person name="Labrenz M."/>
            <person name="Spormann A.M."/>
            <person name="Op den Camp H."/>
            <person name="Overmann J."/>
            <person name="Amann R."/>
            <person name="Jetten M.S.M."/>
            <person name="Mascher T."/>
            <person name="Medema M.H."/>
            <person name="Devos D.P."/>
            <person name="Kaster A.-K."/>
            <person name="Ovreas L."/>
            <person name="Rohde M."/>
            <person name="Galperin M.Y."/>
            <person name="Jogler C."/>
        </authorList>
    </citation>
    <scope>NUCLEOTIDE SEQUENCE [LARGE SCALE GENOMIC DNA]</scope>
    <source>
        <strain evidence="2 3">Pan181</strain>
    </source>
</reference>
<feature type="chain" id="PRO_5022187633" description="PEP-CTERM protein-sorting domain-containing protein" evidence="1">
    <location>
        <begin position="28"/>
        <end position="340"/>
    </location>
</feature>